<evidence type="ECO:0000313" key="5">
    <source>
        <dbReference type="Proteomes" id="UP000265631"/>
    </source>
</evidence>
<dbReference type="Proteomes" id="UP000265631">
    <property type="component" value="Unassembled WGS sequence"/>
</dbReference>
<feature type="repeat" description="ANK" evidence="3">
    <location>
        <begin position="144"/>
        <end position="177"/>
    </location>
</feature>
<reference evidence="4 5" key="1">
    <citation type="journal article" date="2018" name="PLoS Pathog.">
        <title>Evolution of structural diversity of trichothecenes, a family of toxins produced by plant pathogenic and entomopathogenic fungi.</title>
        <authorList>
            <person name="Proctor R.H."/>
            <person name="McCormick S.P."/>
            <person name="Kim H.S."/>
            <person name="Cardoza R.E."/>
            <person name="Stanley A.M."/>
            <person name="Lindo L."/>
            <person name="Kelly A."/>
            <person name="Brown D.W."/>
            <person name="Lee T."/>
            <person name="Vaughan M.M."/>
            <person name="Alexander N.J."/>
            <person name="Busman M."/>
            <person name="Gutierrez S."/>
        </authorList>
    </citation>
    <scope>NUCLEOTIDE SEQUENCE [LARGE SCALE GENOMIC DNA]</scope>
    <source>
        <strain evidence="4 5">NRRL 13405</strain>
    </source>
</reference>
<feature type="repeat" description="ANK" evidence="3">
    <location>
        <begin position="110"/>
        <end position="143"/>
    </location>
</feature>
<dbReference type="InterPro" id="IPR036770">
    <property type="entry name" value="Ankyrin_rpt-contain_sf"/>
</dbReference>
<dbReference type="GO" id="GO:0005737">
    <property type="term" value="C:cytoplasm"/>
    <property type="evidence" value="ECO:0007669"/>
    <property type="project" value="TreeGrafter"/>
</dbReference>
<evidence type="ECO:0000256" key="2">
    <source>
        <dbReference type="ARBA" id="ARBA00023043"/>
    </source>
</evidence>
<keyword evidence="1" id="KW-0677">Repeat</keyword>
<evidence type="ECO:0000313" key="4">
    <source>
        <dbReference type="EMBL" id="RFN50413.1"/>
    </source>
</evidence>
<dbReference type="SUPFAM" id="SSF48403">
    <property type="entry name" value="Ankyrin repeat"/>
    <property type="match status" value="1"/>
</dbReference>
<protein>
    <submittedName>
        <fullName evidence="4">Ankyrin repeat, ph and sec7 domain containing protein secg</fullName>
    </submittedName>
</protein>
<evidence type="ECO:0000256" key="3">
    <source>
        <dbReference type="PROSITE-ProRule" id="PRU00023"/>
    </source>
</evidence>
<dbReference type="Gene3D" id="1.25.40.20">
    <property type="entry name" value="Ankyrin repeat-containing domain"/>
    <property type="match status" value="1"/>
</dbReference>
<dbReference type="PANTHER" id="PTHR24198">
    <property type="entry name" value="ANKYRIN REPEAT AND PROTEIN KINASE DOMAIN-CONTAINING PROTEIN"/>
    <property type="match status" value="1"/>
</dbReference>
<dbReference type="STRING" id="2594813.A0A395MSL0"/>
<dbReference type="InterPro" id="IPR002110">
    <property type="entry name" value="Ankyrin_rpt"/>
</dbReference>
<evidence type="ECO:0000256" key="1">
    <source>
        <dbReference type="ARBA" id="ARBA00022737"/>
    </source>
</evidence>
<dbReference type="Pfam" id="PF12796">
    <property type="entry name" value="Ank_2"/>
    <property type="match status" value="1"/>
</dbReference>
<dbReference type="SMART" id="SM00248">
    <property type="entry name" value="ANK"/>
    <property type="match status" value="6"/>
</dbReference>
<dbReference type="PANTHER" id="PTHR24198:SF165">
    <property type="entry name" value="ANKYRIN REPEAT-CONTAINING PROTEIN-RELATED"/>
    <property type="match status" value="1"/>
</dbReference>
<gene>
    <name evidence="4" type="ORF">FIE12Z_5324</name>
</gene>
<dbReference type="EMBL" id="PXXK01000138">
    <property type="protein sequence ID" value="RFN50413.1"/>
    <property type="molecule type" value="Genomic_DNA"/>
</dbReference>
<proteinExistence type="predicted"/>
<accession>A0A395MSL0</accession>
<sequence>MNAMDALLMAVSYGNTPLFIQLLNQPENRSKLPSTILGHDCLNSAILNGHGEIVKILISLPLSEFDWTQVPLADHGALTYLSRAATFDQFEIFKTIVESGKANITERDQKGHTAFHYACASGCLSIVEFLLQQEGVNPNERSNMGRTPLLLAAMEGSEPVTRRLMGINGVDPDARDQEGKTPFYWALVYGHNAVAGILVSSGRVNRGIMARALQDRLAAQQSEPTFTWHVLE</sequence>
<dbReference type="PROSITE" id="PS50088">
    <property type="entry name" value="ANK_REPEAT"/>
    <property type="match status" value="2"/>
</dbReference>
<keyword evidence="5" id="KW-1185">Reference proteome</keyword>
<dbReference type="Pfam" id="PF00023">
    <property type="entry name" value="Ank"/>
    <property type="match status" value="1"/>
</dbReference>
<name>A0A395MSL0_9HYPO</name>
<dbReference type="PROSITE" id="PS50297">
    <property type="entry name" value="ANK_REP_REGION"/>
    <property type="match status" value="1"/>
</dbReference>
<organism evidence="4 5">
    <name type="scientific">Fusarium flagelliforme</name>
    <dbReference type="NCBI Taxonomy" id="2675880"/>
    <lineage>
        <taxon>Eukaryota</taxon>
        <taxon>Fungi</taxon>
        <taxon>Dikarya</taxon>
        <taxon>Ascomycota</taxon>
        <taxon>Pezizomycotina</taxon>
        <taxon>Sordariomycetes</taxon>
        <taxon>Hypocreomycetidae</taxon>
        <taxon>Hypocreales</taxon>
        <taxon>Nectriaceae</taxon>
        <taxon>Fusarium</taxon>
        <taxon>Fusarium incarnatum-equiseti species complex</taxon>
    </lineage>
</organism>
<comment type="caution">
    <text evidence="4">The sequence shown here is derived from an EMBL/GenBank/DDBJ whole genome shotgun (WGS) entry which is preliminary data.</text>
</comment>
<dbReference type="AlphaFoldDB" id="A0A395MSL0"/>
<keyword evidence="2 3" id="KW-0040">ANK repeat</keyword>